<keyword evidence="4" id="KW-1185">Reference proteome</keyword>
<feature type="transmembrane region" description="Helical" evidence="1">
    <location>
        <begin position="27"/>
        <end position="44"/>
    </location>
</feature>
<evidence type="ECO:0000256" key="2">
    <source>
        <dbReference type="SAM" id="SignalP"/>
    </source>
</evidence>
<feature type="transmembrane region" description="Helical" evidence="1">
    <location>
        <begin position="94"/>
        <end position="115"/>
    </location>
</feature>
<dbReference type="EMBL" id="JBEHHI010000001">
    <property type="protein sequence ID" value="MEX5727466.1"/>
    <property type="molecule type" value="Genomic_DNA"/>
</dbReference>
<evidence type="ECO:0000313" key="4">
    <source>
        <dbReference type="Proteomes" id="UP001560019"/>
    </source>
</evidence>
<sequence length="117" mass="11773">MPTSLATAFTAILLAGALFAGAAQQPVWVIVVIAAFATIANVMAPNARAARAAEGKGLVKALPMIVINQLIWVNLVYLAGYGVAWLLGGPVFAAPVWLSLGVSAVGFAGAVATALKG</sequence>
<evidence type="ECO:0000313" key="3">
    <source>
        <dbReference type="EMBL" id="MEX5727466.1"/>
    </source>
</evidence>
<organism evidence="3 4">
    <name type="scientific">Rhodovulum iodosum</name>
    <dbReference type="NCBI Taxonomy" id="68291"/>
    <lineage>
        <taxon>Bacteria</taxon>
        <taxon>Pseudomonadati</taxon>
        <taxon>Pseudomonadota</taxon>
        <taxon>Alphaproteobacteria</taxon>
        <taxon>Rhodobacterales</taxon>
        <taxon>Paracoccaceae</taxon>
        <taxon>Rhodovulum</taxon>
    </lineage>
</organism>
<keyword evidence="1" id="KW-1133">Transmembrane helix</keyword>
<dbReference type="RefSeq" id="WP_125407418.1">
    <property type="nucleotide sequence ID" value="NZ_JBEHHI010000001.1"/>
</dbReference>
<keyword evidence="1" id="KW-0812">Transmembrane</keyword>
<comment type="caution">
    <text evidence="3">The sequence shown here is derived from an EMBL/GenBank/DDBJ whole genome shotgun (WGS) entry which is preliminary data.</text>
</comment>
<keyword evidence="1" id="KW-0472">Membrane</keyword>
<protein>
    <submittedName>
        <fullName evidence="3">Uncharacterized protein</fullName>
    </submittedName>
</protein>
<feature type="transmembrane region" description="Helical" evidence="1">
    <location>
        <begin position="65"/>
        <end position="88"/>
    </location>
</feature>
<evidence type="ECO:0000256" key="1">
    <source>
        <dbReference type="SAM" id="Phobius"/>
    </source>
</evidence>
<reference evidence="3 4" key="1">
    <citation type="submission" date="2024-06" db="EMBL/GenBank/DDBJ databases">
        <title>Genome of Rhodovulum iodosum, a marine photoferrotroph.</title>
        <authorList>
            <person name="Bianchini G."/>
            <person name="Nikeleit V."/>
            <person name="Kappler A."/>
            <person name="Bryce C."/>
            <person name="Sanchez-Baracaldo P."/>
        </authorList>
    </citation>
    <scope>NUCLEOTIDE SEQUENCE [LARGE SCALE GENOMIC DNA]</scope>
    <source>
        <strain evidence="3 4">UT/N1</strain>
    </source>
</reference>
<accession>A0ABV3XQ65</accession>
<keyword evidence="2" id="KW-0732">Signal</keyword>
<gene>
    <name evidence="3" type="ORF">Ga0609869_000819</name>
</gene>
<feature type="signal peptide" evidence="2">
    <location>
        <begin position="1"/>
        <end position="22"/>
    </location>
</feature>
<feature type="chain" id="PRO_5046515000" evidence="2">
    <location>
        <begin position="23"/>
        <end position="117"/>
    </location>
</feature>
<proteinExistence type="predicted"/>
<name>A0ABV3XQ65_9RHOB</name>
<dbReference type="Proteomes" id="UP001560019">
    <property type="component" value="Unassembled WGS sequence"/>
</dbReference>